<proteinExistence type="predicted"/>
<protein>
    <submittedName>
        <fullName evidence="1">Uncharacterized protein</fullName>
    </submittedName>
</protein>
<evidence type="ECO:0000313" key="1">
    <source>
        <dbReference type="EMBL" id="CEI68660.1"/>
    </source>
</evidence>
<organism evidence="1 2">
    <name type="scientific">Fusarium venenatum</name>
    <dbReference type="NCBI Taxonomy" id="56646"/>
    <lineage>
        <taxon>Eukaryota</taxon>
        <taxon>Fungi</taxon>
        <taxon>Dikarya</taxon>
        <taxon>Ascomycota</taxon>
        <taxon>Pezizomycotina</taxon>
        <taxon>Sordariomycetes</taxon>
        <taxon>Hypocreomycetidae</taxon>
        <taxon>Hypocreales</taxon>
        <taxon>Nectriaceae</taxon>
        <taxon>Fusarium</taxon>
    </lineage>
</organism>
<name>A0A2L2U0U2_9HYPO</name>
<dbReference type="EMBL" id="LN649231">
    <property type="protein sequence ID" value="CEI68660.1"/>
    <property type="molecule type" value="Genomic_DNA"/>
</dbReference>
<keyword evidence="2" id="KW-1185">Reference proteome</keyword>
<sequence>MIGQGLIPDETDRVSTGDHFGRMTLFELKERIQAFYLTNNVFPRHSATIQDKNVELLVAEYCLINTN</sequence>
<evidence type="ECO:0000313" key="2">
    <source>
        <dbReference type="Proteomes" id="UP000245910"/>
    </source>
</evidence>
<dbReference type="AlphaFoldDB" id="A0A2L2U0U2"/>
<dbReference type="Proteomes" id="UP000245910">
    <property type="component" value="Chromosome III"/>
</dbReference>
<reference evidence="2" key="1">
    <citation type="submission" date="2014-10" db="EMBL/GenBank/DDBJ databases">
        <authorList>
            <person name="King R."/>
        </authorList>
    </citation>
    <scope>NUCLEOTIDE SEQUENCE [LARGE SCALE GENOMIC DNA]</scope>
    <source>
        <strain evidence="2">A3/5</strain>
    </source>
</reference>
<accession>A0A2L2U0U2</accession>